<organism evidence="1 2">
    <name type="scientific">Christiangramia flava JLT2011</name>
    <dbReference type="NCBI Taxonomy" id="1229726"/>
    <lineage>
        <taxon>Bacteria</taxon>
        <taxon>Pseudomonadati</taxon>
        <taxon>Bacteroidota</taxon>
        <taxon>Flavobacteriia</taxon>
        <taxon>Flavobacteriales</taxon>
        <taxon>Flavobacteriaceae</taxon>
        <taxon>Christiangramia</taxon>
    </lineage>
</organism>
<dbReference type="KEGG" id="gfl:GRFL_2890"/>
<proteinExistence type="predicted"/>
<dbReference type="AlphaFoldDB" id="A0A1L7I8Q3"/>
<dbReference type="RefSeq" id="WP_083645257.1">
    <property type="nucleotide sequence ID" value="NZ_AMRU01000005.1"/>
</dbReference>
<accession>A0A1L7I8Q3</accession>
<sequence length="212" mass="25439">MDELDLLKKDWKKQDKTLPHLSYDEIYKMLWKRSSSIVKWIFIISILEFLLGTILNLVLADDEYWEKMREFDMTEFSIVVYIISYAITFYFIYKFYTNYRRISANATAKKLMEDILKTRKTVKFYIAFVLISSGISFLVGLFLVIRHHMQTMTAEPGSNMQFETNQWLLFIGAIILILGVFLLIVWCIYRLIYGILLKRLQRNYRELKKLEM</sequence>
<name>A0A1L7I8Q3_9FLAO</name>
<protein>
    <submittedName>
        <fullName evidence="1">Uncharacterized protein</fullName>
    </submittedName>
</protein>
<dbReference type="Proteomes" id="UP000186230">
    <property type="component" value="Chromosome"/>
</dbReference>
<evidence type="ECO:0000313" key="2">
    <source>
        <dbReference type="Proteomes" id="UP000186230"/>
    </source>
</evidence>
<keyword evidence="2" id="KW-1185">Reference proteome</keyword>
<dbReference type="EMBL" id="CP016359">
    <property type="protein sequence ID" value="APU69614.1"/>
    <property type="molecule type" value="Genomic_DNA"/>
</dbReference>
<dbReference type="STRING" id="1229726.GRFL_2890"/>
<evidence type="ECO:0000313" key="1">
    <source>
        <dbReference type="EMBL" id="APU69614.1"/>
    </source>
</evidence>
<dbReference type="OrthoDB" id="709028at2"/>
<reference evidence="1 2" key="1">
    <citation type="submission" date="2016-07" db="EMBL/GenBank/DDBJ databases">
        <title>Multi-omics approach to identify versatile polysaccharide utilization systems of a marine flavobacterium Gramella flava.</title>
        <authorList>
            <person name="Tang K."/>
        </authorList>
    </citation>
    <scope>NUCLEOTIDE SEQUENCE [LARGE SCALE GENOMIC DNA]</scope>
    <source>
        <strain evidence="1 2">JLT2011</strain>
    </source>
</reference>
<gene>
    <name evidence="1" type="ORF">GRFL_2890</name>
</gene>